<organism evidence="2 3">
    <name type="scientific">Cutaneotrichosporon oleaginosum</name>
    <dbReference type="NCBI Taxonomy" id="879819"/>
    <lineage>
        <taxon>Eukaryota</taxon>
        <taxon>Fungi</taxon>
        <taxon>Dikarya</taxon>
        <taxon>Basidiomycota</taxon>
        <taxon>Agaricomycotina</taxon>
        <taxon>Tremellomycetes</taxon>
        <taxon>Trichosporonales</taxon>
        <taxon>Trichosporonaceae</taxon>
        <taxon>Cutaneotrichosporon</taxon>
    </lineage>
</organism>
<evidence type="ECO:0000313" key="3">
    <source>
        <dbReference type="Proteomes" id="UP000053611"/>
    </source>
</evidence>
<name>A0A0J1ASW5_9TREE</name>
<proteinExistence type="predicted"/>
<keyword evidence="3" id="KW-1185">Reference proteome</keyword>
<dbReference type="RefSeq" id="XP_018274895.1">
    <property type="nucleotide sequence ID" value="XM_018425660.1"/>
</dbReference>
<feature type="compositionally biased region" description="Basic residues" evidence="1">
    <location>
        <begin position="1"/>
        <end position="10"/>
    </location>
</feature>
<dbReference type="AlphaFoldDB" id="A0A0J1ASW5"/>
<feature type="compositionally biased region" description="Low complexity" evidence="1">
    <location>
        <begin position="11"/>
        <end position="53"/>
    </location>
</feature>
<accession>A0A0J1ASW5</accession>
<dbReference type="Proteomes" id="UP000053611">
    <property type="component" value="Unassembled WGS sequence"/>
</dbReference>
<sequence length="118" mass="12327">MSPFHFRRRSSAASNSSASSHGAETSTATPVAPSTISTAAVTPSPSAVSSPSASSVSIIAPHIPAFTDDVEVSIPARGSRLGDALRRAKRWIEVDDVDGLSFDPVKSLQPSKLSWHTI</sequence>
<feature type="region of interest" description="Disordered" evidence="1">
    <location>
        <begin position="1"/>
        <end position="53"/>
    </location>
</feature>
<evidence type="ECO:0000313" key="2">
    <source>
        <dbReference type="EMBL" id="KLT38404.1"/>
    </source>
</evidence>
<protein>
    <submittedName>
        <fullName evidence="2">Uncharacterized protein</fullName>
    </submittedName>
</protein>
<evidence type="ECO:0000256" key="1">
    <source>
        <dbReference type="SAM" id="MobiDB-lite"/>
    </source>
</evidence>
<reference evidence="2 3" key="1">
    <citation type="submission" date="2015-03" db="EMBL/GenBank/DDBJ databases">
        <title>Genomics and transcriptomics of the oil-accumulating basidiomycete yeast T. oleaginosus allow insights into substrate utilization and the diverse evolutionary trajectories of mating systems in fungi.</title>
        <authorList>
            <consortium name="DOE Joint Genome Institute"/>
            <person name="Kourist R."/>
            <person name="Kracht O."/>
            <person name="Bracharz F."/>
            <person name="Lipzen A."/>
            <person name="Nolan M."/>
            <person name="Ohm R."/>
            <person name="Grigoriev I."/>
            <person name="Sun S."/>
            <person name="Heitman J."/>
            <person name="Bruck T."/>
            <person name="Nowrousian M."/>
        </authorList>
    </citation>
    <scope>NUCLEOTIDE SEQUENCE [LARGE SCALE GENOMIC DNA]</scope>
    <source>
        <strain evidence="2 3">IBC0246</strain>
    </source>
</reference>
<dbReference type="EMBL" id="KQ087310">
    <property type="protein sequence ID" value="KLT38404.1"/>
    <property type="molecule type" value="Genomic_DNA"/>
</dbReference>
<dbReference type="GeneID" id="28986263"/>
<gene>
    <name evidence="2" type="ORF">CC85DRAFT_305995</name>
</gene>